<comment type="caution">
    <text evidence="3">The sequence shown here is derived from an EMBL/GenBank/DDBJ whole genome shotgun (WGS) entry which is preliminary data.</text>
</comment>
<feature type="region of interest" description="Disordered" evidence="1">
    <location>
        <begin position="153"/>
        <end position="174"/>
    </location>
</feature>
<dbReference type="Proteomes" id="UP001501126">
    <property type="component" value="Unassembled WGS sequence"/>
</dbReference>
<dbReference type="Pfam" id="PF11751">
    <property type="entry name" value="PorP_SprF"/>
    <property type="match status" value="1"/>
</dbReference>
<accession>A0ABN1MT35</accession>
<dbReference type="EMBL" id="BAAAFH010000022">
    <property type="protein sequence ID" value="GAA0876180.1"/>
    <property type="molecule type" value="Genomic_DNA"/>
</dbReference>
<proteinExistence type="predicted"/>
<sequence>MMSPNKANIDQWLFDYFEGNLNPGQEEMLEQFLMDHPEYDADMEAWGGARAASGVDTYQNSERLKRRVAIVPLFTRWAAVFILLLSFGTGLYYVNNLKSDVKYYFVPLSDTYFSTDSGLSLVSVEQKEEETNEVEQDSRGQYLLVEHAENTSEVNNSMSSNNMEAATTSRSDNYAGSSAPVAEPVIINALEIDVVPDQIAATLKEPPVQIVVNKDAGEETPVHEKENTKSKGGAFKDFSRSVKRIIHSEIGLINLRDPNYLLPGNIANDINFGHTGSLLATRVYSNTILQWPGRTGQTVSMQAGFDTYASSLGGGIGVQMNYSNYEAGMFESYEGAITYSPKFKLSKNIVLEPALRFKMGTRSLNPDRIVPGTEVEWERGNRTTLFPDGEKPNGERIFYKDMGLGVLLNTKWAYVGVNVDNILRHANPIYVNPGAGGDNRAKLNFTATAGTDYESFNKKTSLSTYLLYRNYGDVNEGWLGMNYRYRFMTVGAAISTNADPVASIGLSFDRFRLVYFADYSKNSLKGKRMLSHQLSLRFTSKPNKNSRKLMY</sequence>
<name>A0ABN1MT35_9FLAO</name>
<keyword evidence="4" id="KW-1185">Reference proteome</keyword>
<reference evidence="3 4" key="1">
    <citation type="journal article" date="2019" name="Int. J. Syst. Evol. Microbiol.">
        <title>The Global Catalogue of Microorganisms (GCM) 10K type strain sequencing project: providing services to taxonomists for standard genome sequencing and annotation.</title>
        <authorList>
            <consortium name="The Broad Institute Genomics Platform"/>
            <consortium name="The Broad Institute Genome Sequencing Center for Infectious Disease"/>
            <person name="Wu L."/>
            <person name="Ma J."/>
        </authorList>
    </citation>
    <scope>NUCLEOTIDE SEQUENCE [LARGE SCALE GENOMIC DNA]</scope>
    <source>
        <strain evidence="3 4">JCM 16083</strain>
    </source>
</reference>
<evidence type="ECO:0000313" key="3">
    <source>
        <dbReference type="EMBL" id="GAA0876180.1"/>
    </source>
</evidence>
<keyword evidence="2" id="KW-0472">Membrane</keyword>
<feature type="compositionally biased region" description="Low complexity" evidence="1">
    <location>
        <begin position="153"/>
        <end position="167"/>
    </location>
</feature>
<keyword evidence="2" id="KW-0812">Transmembrane</keyword>
<dbReference type="RefSeq" id="WP_343788477.1">
    <property type="nucleotide sequence ID" value="NZ_BAAAFH010000022.1"/>
</dbReference>
<evidence type="ECO:0000256" key="2">
    <source>
        <dbReference type="SAM" id="Phobius"/>
    </source>
</evidence>
<protein>
    <recommendedName>
        <fullName evidence="5">Type IX secretion system membrane protein PorP/SprF</fullName>
    </recommendedName>
</protein>
<organism evidence="3 4">
    <name type="scientific">Wandonia haliotis</name>
    <dbReference type="NCBI Taxonomy" id="574963"/>
    <lineage>
        <taxon>Bacteria</taxon>
        <taxon>Pseudomonadati</taxon>
        <taxon>Bacteroidota</taxon>
        <taxon>Flavobacteriia</taxon>
        <taxon>Flavobacteriales</taxon>
        <taxon>Crocinitomicaceae</taxon>
        <taxon>Wandonia</taxon>
    </lineage>
</organism>
<evidence type="ECO:0000256" key="1">
    <source>
        <dbReference type="SAM" id="MobiDB-lite"/>
    </source>
</evidence>
<feature type="transmembrane region" description="Helical" evidence="2">
    <location>
        <begin position="73"/>
        <end position="94"/>
    </location>
</feature>
<gene>
    <name evidence="3" type="ORF">GCM10009118_25900</name>
</gene>
<evidence type="ECO:0000313" key="4">
    <source>
        <dbReference type="Proteomes" id="UP001501126"/>
    </source>
</evidence>
<evidence type="ECO:0008006" key="5">
    <source>
        <dbReference type="Google" id="ProtNLM"/>
    </source>
</evidence>
<keyword evidence="2" id="KW-1133">Transmembrane helix</keyword>
<dbReference type="InterPro" id="IPR019861">
    <property type="entry name" value="PorP/SprF_Bacteroidetes"/>
</dbReference>